<protein>
    <recommendedName>
        <fullName evidence="1">DUF7146 domain-containing protein</fullName>
    </recommendedName>
</protein>
<evidence type="ECO:0000313" key="2">
    <source>
        <dbReference type="EMBL" id="BCA93660.1"/>
    </source>
</evidence>
<feature type="domain" description="DUF7146" evidence="1">
    <location>
        <begin position="684"/>
        <end position="760"/>
    </location>
</feature>
<dbReference type="SUPFAM" id="SSF52540">
    <property type="entry name" value="P-loop containing nucleoside triphosphate hydrolases"/>
    <property type="match status" value="2"/>
</dbReference>
<evidence type="ECO:0000259" key="1">
    <source>
        <dbReference type="Pfam" id="PF23639"/>
    </source>
</evidence>
<keyword evidence="3" id="KW-1185">Reference proteome</keyword>
<dbReference type="RefSeq" id="WP_173235444.1">
    <property type="nucleotide sequence ID" value="NZ_AP022839.1"/>
</dbReference>
<dbReference type="Pfam" id="PF23639">
    <property type="entry name" value="DUF7146"/>
    <property type="match status" value="1"/>
</dbReference>
<proteinExistence type="predicted"/>
<dbReference type="Gene3D" id="3.40.50.300">
    <property type="entry name" value="P-loop containing nucleotide triphosphate hydrolases"/>
    <property type="match status" value="1"/>
</dbReference>
<name>A0A6F8T0H4_9GAMM</name>
<reference evidence="2" key="1">
    <citation type="journal article" date="2020" name="Microbiol. Resour. Announc.">
        <title>Complete Genome Sequence of Novel Psychrotolerant Legionella Strain TUM19329, Isolated from Antarctic Lake Sediment.</title>
        <authorList>
            <person name="Shimada S."/>
            <person name="Nakai R."/>
            <person name="Aoki K."/>
            <person name="Shimoeda N."/>
            <person name="Ohno G."/>
            <person name="Miyazaki Y."/>
            <person name="Kudoh S."/>
            <person name="Imura S."/>
            <person name="Watanabe K."/>
            <person name="Ishii Y."/>
            <person name="Tateda K."/>
        </authorList>
    </citation>
    <scope>NUCLEOTIDE SEQUENCE [LARGE SCALE GENOMIC DNA]</scope>
    <source>
        <strain evidence="2">TUM19329</strain>
    </source>
</reference>
<dbReference type="InterPro" id="IPR055570">
    <property type="entry name" value="DUF7146"/>
</dbReference>
<dbReference type="EMBL" id="AP022839">
    <property type="protein sequence ID" value="BCA93660.1"/>
    <property type="molecule type" value="Genomic_DNA"/>
</dbReference>
<dbReference type="InterPro" id="IPR027417">
    <property type="entry name" value="P-loop_NTPase"/>
</dbReference>
<organism evidence="2 3">
    <name type="scientific">Legionella antarctica</name>
    <dbReference type="NCBI Taxonomy" id="2708020"/>
    <lineage>
        <taxon>Bacteria</taxon>
        <taxon>Pseudomonadati</taxon>
        <taxon>Pseudomonadota</taxon>
        <taxon>Gammaproteobacteria</taxon>
        <taxon>Legionellales</taxon>
        <taxon>Legionellaceae</taxon>
        <taxon>Legionella</taxon>
    </lineage>
</organism>
<dbReference type="KEGG" id="lant:TUM19329_00210"/>
<sequence>MIKDNLAHQNMMEAIIKNADELDQINPNLTKGQKSAVILALTNTDRFISIQGLAGVGKTTMTKEIQKFAEHKNIAVYGLTPTHKARQELSAQGIKSDTVDSFLLNAAPYPPKSMFIVDETSMVSNKQYRALQKKAIELDGRLIYAGDMTQLQSLEAGIPHELTITSKTQKTAFMEDIIRQNPNPDLKEAVLNASQMKLGESLEKVKQINPQDYIQRKQSFSHDSQSSIKEIPVVLDENKKNPSYEPIYKAIAEDYLSRTKEHRDQTLIVAPANVDRHEISLLVRAGLKQTGEIDNKDIQVNRYLPKDMHKVDMLYAKSYEVNDIIRFDKTYSVAKRGDYFKITAKDCEKNELTCMHEGIEYKISPHELAHKARMSVYVEVSSVLSKGDRVRIKKTQKESNLLANTEYVVSSLSSDTLKLSNKDGELLLNRNDHASKHWDYAYTNTAHSIQGGTDSFVIGLMLAEREKATNYRSYLIIISRAKIQATLYTEDYGAFKKILTDFKKQDETNKKSALLMEKAHQQQKQKEESLKDIHAKNSALNLESNVMQGLSNPDKSSQKSKARGFVHQELSVKAIEARLSANMESLCLALIGEPNRKQSSKTEYRYGAKGSLSINLSKGLWKNFETEEAGNALGLIKYAHHCNDFKEVLAFAKEFLGGYQMIVPKSKEESKVDKHAKEMQEQIKKKEKVMEIVGRSLSVKDTLAETYLKQTRGLSHFDEADIRFVEQQETYHGKKKVYVPALVAIARDEKGAINNIEVIVMGHDY</sequence>
<dbReference type="Proteomes" id="UP000502894">
    <property type="component" value="Chromosome"/>
</dbReference>
<gene>
    <name evidence="2" type="ORF">TUM19329_00210</name>
</gene>
<evidence type="ECO:0000313" key="3">
    <source>
        <dbReference type="Proteomes" id="UP000502894"/>
    </source>
</evidence>
<dbReference type="Pfam" id="PF13604">
    <property type="entry name" value="AAA_30"/>
    <property type="match status" value="1"/>
</dbReference>
<accession>A0A6F8T0H4</accession>
<dbReference type="AlphaFoldDB" id="A0A6F8T0H4"/>